<dbReference type="InterPro" id="IPR014776">
    <property type="entry name" value="4pyrrole_Mease_sub2"/>
</dbReference>
<dbReference type="SUPFAM" id="SSF53790">
    <property type="entry name" value="Tetrapyrrole methylase"/>
    <property type="match status" value="1"/>
</dbReference>
<dbReference type="InterPro" id="IPR003043">
    <property type="entry name" value="Uropor_MeTrfase_CS"/>
</dbReference>
<dbReference type="InterPro" id="IPR000878">
    <property type="entry name" value="4pyrrol_Mease"/>
</dbReference>
<dbReference type="InterPro" id="IPR035996">
    <property type="entry name" value="4pyrrol_Methylase_sf"/>
</dbReference>
<dbReference type="GO" id="GO:0004851">
    <property type="term" value="F:uroporphyrin-III C-methyltransferase activity"/>
    <property type="evidence" value="ECO:0007669"/>
    <property type="project" value="UniProtKB-EC"/>
</dbReference>
<comment type="similarity">
    <text evidence="1">Belongs to the precorrin methyltransferase family.</text>
</comment>
<dbReference type="EMBL" id="JAVDQD010000010">
    <property type="protein sequence ID" value="MDR6241631.1"/>
    <property type="molecule type" value="Genomic_DNA"/>
</dbReference>
<reference evidence="9" key="1">
    <citation type="submission" date="2023-07" db="EMBL/GenBank/DDBJ databases">
        <title>Genomic Encyclopedia of Type Strains, Phase IV (KMG-IV): sequencing the most valuable type-strain genomes for metagenomic binning, comparative biology and taxonomic classification.</title>
        <authorList>
            <person name="Goeker M."/>
        </authorList>
    </citation>
    <scope>NUCLEOTIDE SEQUENCE</scope>
    <source>
        <strain evidence="9">DSM 26174</strain>
    </source>
</reference>
<evidence type="ECO:0000259" key="8">
    <source>
        <dbReference type="Pfam" id="PF00590"/>
    </source>
</evidence>
<dbReference type="Gene3D" id="3.30.950.10">
    <property type="entry name" value="Methyltransferase, Cobalt-precorrin-4 Transmethylase, Domain 2"/>
    <property type="match status" value="1"/>
</dbReference>
<keyword evidence="5" id="KW-0949">S-adenosyl-L-methionine</keyword>
<comment type="caution">
    <text evidence="9">The sequence shown here is derived from an EMBL/GenBank/DDBJ whole genome shotgun (WGS) entry which is preliminary data.</text>
</comment>
<dbReference type="PANTHER" id="PTHR45790">
    <property type="entry name" value="SIROHEME SYNTHASE-RELATED"/>
    <property type="match status" value="1"/>
</dbReference>
<dbReference type="GO" id="GO:0019354">
    <property type="term" value="P:siroheme biosynthetic process"/>
    <property type="evidence" value="ECO:0007669"/>
    <property type="project" value="InterPro"/>
</dbReference>
<accession>A0AAE4BUB7</accession>
<dbReference type="Pfam" id="PF00590">
    <property type="entry name" value="TP_methylase"/>
    <property type="match status" value="1"/>
</dbReference>
<comment type="pathway">
    <text evidence="7">Porphyrin-containing compound metabolism; siroheme biosynthesis; precorrin-2 from uroporphyrinogen III: step 1/1.</text>
</comment>
<evidence type="ECO:0000256" key="1">
    <source>
        <dbReference type="ARBA" id="ARBA00005879"/>
    </source>
</evidence>
<dbReference type="FunFam" id="3.40.1010.10:FF:000001">
    <property type="entry name" value="Siroheme synthase"/>
    <property type="match status" value="1"/>
</dbReference>
<dbReference type="AlphaFoldDB" id="A0AAE4BUB7"/>
<protein>
    <recommendedName>
        <fullName evidence="2">uroporphyrinogen-III C-methyltransferase</fullName>
        <ecNumber evidence="2">2.1.1.107</ecNumber>
    </recommendedName>
</protein>
<proteinExistence type="inferred from homology"/>
<dbReference type="InterPro" id="IPR014777">
    <property type="entry name" value="4pyrrole_Mease_sub1"/>
</dbReference>
<dbReference type="Gene3D" id="3.40.1010.10">
    <property type="entry name" value="Cobalt-precorrin-4 Transmethylase, Domain 1"/>
    <property type="match status" value="1"/>
</dbReference>
<dbReference type="RefSeq" id="WP_309942568.1">
    <property type="nucleotide sequence ID" value="NZ_AP025308.1"/>
</dbReference>
<keyword evidence="4 9" id="KW-0808">Transferase</keyword>
<evidence type="ECO:0000256" key="4">
    <source>
        <dbReference type="ARBA" id="ARBA00022679"/>
    </source>
</evidence>
<keyword evidence="10" id="KW-1185">Reference proteome</keyword>
<evidence type="ECO:0000256" key="5">
    <source>
        <dbReference type="ARBA" id="ARBA00022691"/>
    </source>
</evidence>
<organism evidence="9 10">
    <name type="scientific">Aureibacter tunicatorum</name>
    <dbReference type="NCBI Taxonomy" id="866807"/>
    <lineage>
        <taxon>Bacteria</taxon>
        <taxon>Pseudomonadati</taxon>
        <taxon>Bacteroidota</taxon>
        <taxon>Cytophagia</taxon>
        <taxon>Cytophagales</taxon>
        <taxon>Persicobacteraceae</taxon>
        <taxon>Aureibacter</taxon>
    </lineage>
</organism>
<evidence type="ECO:0000256" key="2">
    <source>
        <dbReference type="ARBA" id="ARBA00012162"/>
    </source>
</evidence>
<dbReference type="InterPro" id="IPR006366">
    <property type="entry name" value="CobA/CysG_C"/>
</dbReference>
<dbReference type="Proteomes" id="UP001185092">
    <property type="component" value="Unassembled WGS sequence"/>
</dbReference>
<dbReference type="CDD" id="cd11642">
    <property type="entry name" value="SUMT"/>
    <property type="match status" value="1"/>
</dbReference>
<gene>
    <name evidence="9" type="ORF">HNQ88_004718</name>
</gene>
<dbReference type="EC" id="2.1.1.107" evidence="2"/>
<dbReference type="GO" id="GO:0032259">
    <property type="term" value="P:methylation"/>
    <property type="evidence" value="ECO:0007669"/>
    <property type="project" value="UniProtKB-KW"/>
</dbReference>
<sequence length="250" mass="27117">MQKGKLTLVGAGPGDPDLITLKAIKALERADVILYDALVNPDLLHYAKDGAKHVFVGKRCGKHSVPQEEINELIVKYALEGNDVVRLKCGDPFIFARGKEEIEYAENFGIKSEIVVGISSINLLGHYNIPITRRGINESFWVITAVTKEKKLSKDLDLAAQSNATCIILMGLRRIEEILAKFNEAGKANVSAAVISKGSHDDGKLLLGNVGNLAEKVESSDVKAPAIIVVGDVVSTHPDFAKLMKEEGYL</sequence>
<evidence type="ECO:0000256" key="6">
    <source>
        <dbReference type="ARBA" id="ARBA00023244"/>
    </source>
</evidence>
<evidence type="ECO:0000256" key="7">
    <source>
        <dbReference type="ARBA" id="ARBA00025705"/>
    </source>
</evidence>
<dbReference type="InterPro" id="IPR050161">
    <property type="entry name" value="Siro_Cobalamin_biosynth"/>
</dbReference>
<name>A0AAE4BUB7_9BACT</name>
<dbReference type="PROSITE" id="PS00839">
    <property type="entry name" value="SUMT_1"/>
    <property type="match status" value="1"/>
</dbReference>
<dbReference type="PANTHER" id="PTHR45790:SF3">
    <property type="entry name" value="S-ADENOSYL-L-METHIONINE-DEPENDENT UROPORPHYRINOGEN III METHYLTRANSFERASE, CHLOROPLASTIC"/>
    <property type="match status" value="1"/>
</dbReference>
<evidence type="ECO:0000313" key="9">
    <source>
        <dbReference type="EMBL" id="MDR6241631.1"/>
    </source>
</evidence>
<dbReference type="NCBIfam" id="TIGR01469">
    <property type="entry name" value="cobA_cysG_Cterm"/>
    <property type="match status" value="1"/>
</dbReference>
<keyword evidence="3 9" id="KW-0489">Methyltransferase</keyword>
<feature type="domain" description="Tetrapyrrole methylase" evidence="8">
    <location>
        <begin position="5"/>
        <end position="213"/>
    </location>
</feature>
<evidence type="ECO:0000256" key="3">
    <source>
        <dbReference type="ARBA" id="ARBA00022603"/>
    </source>
</evidence>
<evidence type="ECO:0000313" key="10">
    <source>
        <dbReference type="Proteomes" id="UP001185092"/>
    </source>
</evidence>
<keyword evidence="6" id="KW-0627">Porphyrin biosynthesis</keyword>
<dbReference type="NCBIfam" id="NF004790">
    <property type="entry name" value="PRK06136.1"/>
    <property type="match status" value="1"/>
</dbReference>